<comment type="caution">
    <text evidence="1">The sequence shown here is derived from an EMBL/GenBank/DDBJ whole genome shotgun (WGS) entry which is preliminary data.</text>
</comment>
<dbReference type="Pfam" id="PF07852">
    <property type="entry name" value="DUF1642"/>
    <property type="match status" value="1"/>
</dbReference>
<gene>
    <name evidence="1" type="ORF">ACFQ4R_03165</name>
</gene>
<reference evidence="2" key="1">
    <citation type="journal article" date="2019" name="Int. J. Syst. Evol. Microbiol.">
        <title>The Global Catalogue of Microorganisms (GCM) 10K type strain sequencing project: providing services to taxonomists for standard genome sequencing and annotation.</title>
        <authorList>
            <consortium name="The Broad Institute Genomics Platform"/>
            <consortium name="The Broad Institute Genome Sequencing Center for Infectious Disease"/>
            <person name="Wu L."/>
            <person name="Ma J."/>
        </authorList>
    </citation>
    <scope>NUCLEOTIDE SEQUENCE [LARGE SCALE GENOMIC DNA]</scope>
    <source>
        <strain evidence="2">CCM 8937</strain>
    </source>
</reference>
<protein>
    <submittedName>
        <fullName evidence="1">DUF1642 domain-containing protein</fullName>
    </submittedName>
</protein>
<evidence type="ECO:0000313" key="1">
    <source>
        <dbReference type="EMBL" id="MFD1410615.1"/>
    </source>
</evidence>
<accession>A0ABW4BLZ7</accession>
<proteinExistence type="predicted"/>
<name>A0ABW4BLZ7_9LACO</name>
<dbReference type="InterPro" id="IPR012865">
    <property type="entry name" value="DUF1642"/>
</dbReference>
<sequence length="198" mass="22896">MKEYKVGDTIYTKGTVVQIDGNDHEQPYCIKFVDRDYGNQAWPNRSAIIDELPTAKPAKPVLPKEVADELEGAKKYKKLFDVYIMRIINDNTTYENSRAFWNNSDDGVIKTLMDAWNNGYTVEKELANLVYVPGTNKKFVYNKRGDTSTRMAKLETPIVPSPVTSYQTSYDQYKPLYWFADEEITKFGLQDCEREEVK</sequence>
<keyword evidence="2" id="KW-1185">Reference proteome</keyword>
<dbReference type="RefSeq" id="WP_125651281.1">
    <property type="nucleotide sequence ID" value="NZ_JBHTOH010000018.1"/>
</dbReference>
<dbReference type="EMBL" id="JBHTOH010000018">
    <property type="protein sequence ID" value="MFD1410615.1"/>
    <property type="molecule type" value="Genomic_DNA"/>
</dbReference>
<evidence type="ECO:0000313" key="2">
    <source>
        <dbReference type="Proteomes" id="UP001597191"/>
    </source>
</evidence>
<organism evidence="1 2">
    <name type="scientific">Lapidilactobacillus gannanensis</name>
    <dbReference type="NCBI Taxonomy" id="2486002"/>
    <lineage>
        <taxon>Bacteria</taxon>
        <taxon>Bacillati</taxon>
        <taxon>Bacillota</taxon>
        <taxon>Bacilli</taxon>
        <taxon>Lactobacillales</taxon>
        <taxon>Lactobacillaceae</taxon>
        <taxon>Lapidilactobacillus</taxon>
    </lineage>
</organism>
<dbReference type="Proteomes" id="UP001597191">
    <property type="component" value="Unassembled WGS sequence"/>
</dbReference>